<dbReference type="GO" id="GO:0004140">
    <property type="term" value="F:dephospho-CoA kinase activity"/>
    <property type="evidence" value="ECO:0007669"/>
    <property type="project" value="UniProtKB-UniRule"/>
</dbReference>
<comment type="function">
    <text evidence="5">Catalyzes the phosphorylation of the 3'-hydroxyl group of dephosphocoenzyme A to form coenzyme A.</text>
</comment>
<evidence type="ECO:0000256" key="1">
    <source>
        <dbReference type="ARBA" id="ARBA00009018"/>
    </source>
</evidence>
<dbReference type="Pfam" id="PF01121">
    <property type="entry name" value="CoaE"/>
    <property type="match status" value="1"/>
</dbReference>
<reference evidence="7 8" key="1">
    <citation type="journal article" date="2009" name="Appl. Environ. Microbiol.">
        <title>Genomic analysis of 'Elusimicrobium minutum,' the first cultivated representative of the phylum 'Elusimicrobia' (formerly termite group 1).</title>
        <authorList>
            <person name="Herlemann D.P.R."/>
            <person name="Geissinger O."/>
            <person name="Ikeda-Ohtsubo W."/>
            <person name="Kunin V."/>
            <person name="Sun H."/>
            <person name="Lapidus A."/>
            <person name="Hugenholtz P."/>
            <person name="Brune A."/>
        </authorList>
    </citation>
    <scope>NUCLEOTIDE SEQUENCE [LARGE SCALE GENOMIC DNA]</scope>
    <source>
        <strain evidence="7 8">Pei191</strain>
    </source>
</reference>
<dbReference type="SUPFAM" id="SSF52540">
    <property type="entry name" value="P-loop containing nucleoside triphosphate hydrolases"/>
    <property type="match status" value="1"/>
</dbReference>
<evidence type="ECO:0000256" key="2">
    <source>
        <dbReference type="ARBA" id="ARBA00022741"/>
    </source>
</evidence>
<dbReference type="CDD" id="cd02022">
    <property type="entry name" value="DPCK"/>
    <property type="match status" value="1"/>
</dbReference>
<dbReference type="InterPro" id="IPR027417">
    <property type="entry name" value="P-loop_NTPase"/>
</dbReference>
<evidence type="ECO:0000256" key="5">
    <source>
        <dbReference type="HAMAP-Rule" id="MF_00376"/>
    </source>
</evidence>
<protein>
    <recommendedName>
        <fullName evidence="5 6">Dephospho-CoA kinase</fullName>
        <ecNumber evidence="5 6">2.7.1.24</ecNumber>
    </recommendedName>
    <alternativeName>
        <fullName evidence="5">Dephosphocoenzyme A kinase</fullName>
    </alternativeName>
</protein>
<evidence type="ECO:0000256" key="6">
    <source>
        <dbReference type="NCBIfam" id="TIGR00152"/>
    </source>
</evidence>
<dbReference type="OrthoDB" id="9812943at2"/>
<evidence type="ECO:0000313" key="8">
    <source>
        <dbReference type="Proteomes" id="UP000001029"/>
    </source>
</evidence>
<dbReference type="PANTHER" id="PTHR10695">
    <property type="entry name" value="DEPHOSPHO-COA KINASE-RELATED"/>
    <property type="match status" value="1"/>
</dbReference>
<dbReference type="NCBIfam" id="TIGR00152">
    <property type="entry name" value="dephospho-CoA kinase"/>
    <property type="match status" value="1"/>
</dbReference>
<evidence type="ECO:0000256" key="3">
    <source>
        <dbReference type="ARBA" id="ARBA00022840"/>
    </source>
</evidence>
<evidence type="ECO:0000256" key="4">
    <source>
        <dbReference type="ARBA" id="ARBA00022993"/>
    </source>
</evidence>
<keyword evidence="4 5" id="KW-0173">Coenzyme A biosynthesis</keyword>
<dbReference type="PROSITE" id="PS51219">
    <property type="entry name" value="DPCK"/>
    <property type="match status" value="1"/>
</dbReference>
<dbReference type="PANTHER" id="PTHR10695:SF46">
    <property type="entry name" value="BIFUNCTIONAL COENZYME A SYNTHASE-RELATED"/>
    <property type="match status" value="1"/>
</dbReference>
<keyword evidence="5 7" id="KW-0418">Kinase</keyword>
<keyword evidence="5 7" id="KW-0808">Transferase</keyword>
<accession>B2KCD3</accession>
<name>B2KCD3_ELUMP</name>
<sequence>MSNCQVKIGLTGTILSGKSAALDIFKKFGAFTISSDEIVRELQQRENIKKEIFKIFKTTDKEVLAKQIFTNSAKRKQLERILHPRVMREAFARVKKTKNKIIVFEVPLLFEAGFEKYFDLTLCVTSSNKALAERVKKRGISANDFKLRAKAQMSGEEKAKRADMVILNDGSLKELEVKIKKIYKAIK</sequence>
<dbReference type="GO" id="GO:0015937">
    <property type="term" value="P:coenzyme A biosynthetic process"/>
    <property type="evidence" value="ECO:0007669"/>
    <property type="project" value="UniProtKB-UniRule"/>
</dbReference>
<dbReference type="InterPro" id="IPR001977">
    <property type="entry name" value="Depp_CoAkinase"/>
</dbReference>
<keyword evidence="2 5" id="KW-0547">Nucleotide-binding</keyword>
<keyword evidence="5" id="KW-0963">Cytoplasm</keyword>
<dbReference type="KEGG" id="emi:Emin_0498"/>
<dbReference type="AlphaFoldDB" id="B2KCD3"/>
<comment type="pathway">
    <text evidence="5">Cofactor biosynthesis; coenzyme A biosynthesis; CoA from (R)-pantothenate: step 5/5.</text>
</comment>
<dbReference type="STRING" id="445932.Emin_0498"/>
<dbReference type="RefSeq" id="WP_012414669.1">
    <property type="nucleotide sequence ID" value="NC_010644.1"/>
</dbReference>
<evidence type="ECO:0000313" key="7">
    <source>
        <dbReference type="EMBL" id="ACC98054.1"/>
    </source>
</evidence>
<dbReference type="GO" id="GO:0005524">
    <property type="term" value="F:ATP binding"/>
    <property type="evidence" value="ECO:0007669"/>
    <property type="project" value="UniProtKB-UniRule"/>
</dbReference>
<dbReference type="Gene3D" id="3.40.50.300">
    <property type="entry name" value="P-loop containing nucleotide triphosphate hydrolases"/>
    <property type="match status" value="1"/>
</dbReference>
<comment type="catalytic activity">
    <reaction evidence="5">
        <text>3'-dephospho-CoA + ATP = ADP + CoA + H(+)</text>
        <dbReference type="Rhea" id="RHEA:18245"/>
        <dbReference type="ChEBI" id="CHEBI:15378"/>
        <dbReference type="ChEBI" id="CHEBI:30616"/>
        <dbReference type="ChEBI" id="CHEBI:57287"/>
        <dbReference type="ChEBI" id="CHEBI:57328"/>
        <dbReference type="ChEBI" id="CHEBI:456216"/>
        <dbReference type="EC" id="2.7.1.24"/>
    </reaction>
</comment>
<dbReference type="HAMAP" id="MF_00376">
    <property type="entry name" value="Dephospho_CoA_kinase"/>
    <property type="match status" value="1"/>
</dbReference>
<comment type="subcellular location">
    <subcellularLocation>
        <location evidence="5">Cytoplasm</location>
    </subcellularLocation>
</comment>
<dbReference type="GO" id="GO:0005737">
    <property type="term" value="C:cytoplasm"/>
    <property type="evidence" value="ECO:0007669"/>
    <property type="project" value="UniProtKB-SubCell"/>
</dbReference>
<organism evidence="7 8">
    <name type="scientific">Elusimicrobium minutum (strain Pei191)</name>
    <dbReference type="NCBI Taxonomy" id="445932"/>
    <lineage>
        <taxon>Bacteria</taxon>
        <taxon>Pseudomonadati</taxon>
        <taxon>Elusimicrobiota</taxon>
        <taxon>Elusimicrobia</taxon>
        <taxon>Elusimicrobiales</taxon>
        <taxon>Elusimicrobiaceae</taxon>
        <taxon>Elusimicrobium</taxon>
    </lineage>
</organism>
<dbReference type="Proteomes" id="UP000001029">
    <property type="component" value="Chromosome"/>
</dbReference>
<dbReference type="HOGENOM" id="CLU_057180_3_1_0"/>
<gene>
    <name evidence="5" type="primary">coaE</name>
    <name evidence="7" type="ordered locus">Emin_0498</name>
</gene>
<keyword evidence="3 5" id="KW-0067">ATP-binding</keyword>
<comment type="caution">
    <text evidence="5">Lacks conserved residue(s) required for the propagation of feature annotation.</text>
</comment>
<dbReference type="EMBL" id="CP001055">
    <property type="protein sequence ID" value="ACC98054.1"/>
    <property type="molecule type" value="Genomic_DNA"/>
</dbReference>
<keyword evidence="8" id="KW-1185">Reference proteome</keyword>
<proteinExistence type="inferred from homology"/>
<dbReference type="UniPathway" id="UPA00241">
    <property type="reaction ID" value="UER00356"/>
</dbReference>
<comment type="similarity">
    <text evidence="1 5">Belongs to the CoaE family.</text>
</comment>
<dbReference type="EC" id="2.7.1.24" evidence="5 6"/>